<dbReference type="EC" id="2.7.13.3" evidence="3"/>
<keyword evidence="8 15" id="KW-0812">Transmembrane</keyword>
<evidence type="ECO:0000259" key="16">
    <source>
        <dbReference type="PROSITE" id="PS50109"/>
    </source>
</evidence>
<evidence type="ECO:0000256" key="11">
    <source>
        <dbReference type="ARBA" id="ARBA00022840"/>
    </source>
</evidence>
<evidence type="ECO:0000256" key="3">
    <source>
        <dbReference type="ARBA" id="ARBA00012438"/>
    </source>
</evidence>
<evidence type="ECO:0000256" key="9">
    <source>
        <dbReference type="ARBA" id="ARBA00022741"/>
    </source>
</evidence>
<feature type="transmembrane region" description="Helical" evidence="15">
    <location>
        <begin position="20"/>
        <end position="43"/>
    </location>
</feature>
<dbReference type="Gene3D" id="1.10.287.130">
    <property type="match status" value="1"/>
</dbReference>
<keyword evidence="5" id="KW-0997">Cell inner membrane</keyword>
<feature type="domain" description="HAMP" evidence="17">
    <location>
        <begin position="230"/>
        <end position="283"/>
    </location>
</feature>
<dbReference type="PANTHER" id="PTHR44936:SF5">
    <property type="entry name" value="SENSOR HISTIDINE KINASE ENVZ"/>
    <property type="match status" value="1"/>
</dbReference>
<keyword evidence="9" id="KW-0547">Nucleotide-binding</keyword>
<dbReference type="InterPro" id="IPR005467">
    <property type="entry name" value="His_kinase_dom"/>
</dbReference>
<dbReference type="InterPro" id="IPR036097">
    <property type="entry name" value="HisK_dim/P_sf"/>
</dbReference>
<evidence type="ECO:0000256" key="15">
    <source>
        <dbReference type="SAM" id="Phobius"/>
    </source>
</evidence>
<evidence type="ECO:0000256" key="6">
    <source>
        <dbReference type="ARBA" id="ARBA00022553"/>
    </source>
</evidence>
<dbReference type="SMART" id="SM00387">
    <property type="entry name" value="HATPase_c"/>
    <property type="match status" value="1"/>
</dbReference>
<keyword evidence="10" id="KW-0418">Kinase</keyword>
<evidence type="ECO:0000256" key="4">
    <source>
        <dbReference type="ARBA" id="ARBA00022475"/>
    </source>
</evidence>
<comment type="subcellular location">
    <subcellularLocation>
        <location evidence="2">Cell inner membrane</location>
        <topology evidence="2">Multi-pass membrane protein</topology>
    </subcellularLocation>
</comment>
<dbReference type="InterPro" id="IPR003594">
    <property type="entry name" value="HATPase_dom"/>
</dbReference>
<proteinExistence type="predicted"/>
<evidence type="ECO:0000256" key="8">
    <source>
        <dbReference type="ARBA" id="ARBA00022692"/>
    </source>
</evidence>
<dbReference type="Gene3D" id="3.30.565.10">
    <property type="entry name" value="Histidine kinase-like ATPase, C-terminal domain"/>
    <property type="match status" value="1"/>
</dbReference>
<comment type="catalytic activity">
    <reaction evidence="1">
        <text>ATP + protein L-histidine = ADP + protein N-phospho-L-histidine.</text>
        <dbReference type="EC" id="2.7.13.3"/>
    </reaction>
</comment>
<sequence>MTKLSRPRWHPLKWYFSRKLIHQIGLVILLGFSLSFLLTLSLLSYDKSERLSQLSVSGALQRVISVAYTLQQTPSTLHDSILRAASSADLSLSLTNHPRINEDQQTSSVEQAIVERLTNLGLGNAHIVLVNQTDRPVLDLDPNMNVMHREQMGSAMMGAGMMNNHHGYSARANRVAYRATINGSIPLASGQWLNFSSGLSDDVAHWSTSVLFALLAVMILTIFGSLLIIRRALRPVTELGHAAQAFAQNKQVYQVDSAQSPQDLTHTITAFNDMQKEVVDYIKERTQLLAAISHDLRTPLTSLRLRLEFFPDSDDKTQLLHTLTIMEKMLAATLQFAKSDSHQEARQPCQLDQLLADIISDYDEKGVELEHQPIPQITLPLPVVSVRRVIDNLINNAIQYAGNEATIELSATVSKEQLTLCVADTGPGINDEQLDNVVKPFTRLNAERDTASSNVGLGLSICQAIAAAYGGKLTLSANKPHGLRAEVTFSIPTQSL</sequence>
<keyword evidence="7" id="KW-0808">Transferase</keyword>
<evidence type="ECO:0000259" key="17">
    <source>
        <dbReference type="PROSITE" id="PS50885"/>
    </source>
</evidence>
<dbReference type="Pfam" id="PF02518">
    <property type="entry name" value="HATPase_c"/>
    <property type="match status" value="1"/>
</dbReference>
<keyword evidence="13" id="KW-0902">Two-component regulatory system</keyword>
<dbReference type="InterPro" id="IPR003661">
    <property type="entry name" value="HisK_dim/P_dom"/>
</dbReference>
<protein>
    <recommendedName>
        <fullName evidence="3">histidine kinase</fullName>
        <ecNumber evidence="3">2.7.13.3</ecNumber>
    </recommendedName>
</protein>
<comment type="caution">
    <text evidence="18">The sequence shown here is derived from an EMBL/GenBank/DDBJ whole genome shotgun (WGS) entry which is preliminary data.</text>
</comment>
<keyword evidence="11" id="KW-0067">ATP-binding</keyword>
<reference evidence="19" key="1">
    <citation type="submission" date="2023-07" db="EMBL/GenBank/DDBJ databases">
        <title>Molecular identification of indigenous halophilic bacteria isolated from red sea cost, biodegradation of synthetic dyes and assessment of degraded metabolite toxicity.</title>
        <authorList>
            <person name="Chaieb K."/>
            <person name="Altayb H.N."/>
        </authorList>
    </citation>
    <scope>NUCLEOTIDE SEQUENCE [LARGE SCALE GENOMIC DNA]</scope>
    <source>
        <strain evidence="19">K20</strain>
    </source>
</reference>
<dbReference type="PROSITE" id="PS50109">
    <property type="entry name" value="HIS_KIN"/>
    <property type="match status" value="1"/>
</dbReference>
<evidence type="ECO:0000256" key="7">
    <source>
        <dbReference type="ARBA" id="ARBA00022679"/>
    </source>
</evidence>
<keyword evidence="19" id="KW-1185">Reference proteome</keyword>
<dbReference type="InterPro" id="IPR036890">
    <property type="entry name" value="HATPase_C_sf"/>
</dbReference>
<keyword evidence="4" id="KW-1003">Cell membrane</keyword>
<feature type="transmembrane region" description="Helical" evidence="15">
    <location>
        <begin position="206"/>
        <end position="229"/>
    </location>
</feature>
<name>A0ABS7YN46_9VIBR</name>
<dbReference type="PRINTS" id="PR00344">
    <property type="entry name" value="BCTRLSENSOR"/>
</dbReference>
<dbReference type="EMBL" id="JAIWIU010000091">
    <property type="protein sequence ID" value="MCA2017111.1"/>
    <property type="molecule type" value="Genomic_DNA"/>
</dbReference>
<gene>
    <name evidence="18" type="ORF">LDJ79_13375</name>
</gene>
<dbReference type="CDD" id="cd00075">
    <property type="entry name" value="HATPase"/>
    <property type="match status" value="1"/>
</dbReference>
<dbReference type="SUPFAM" id="SSF55874">
    <property type="entry name" value="ATPase domain of HSP90 chaperone/DNA topoisomerase II/histidine kinase"/>
    <property type="match status" value="1"/>
</dbReference>
<dbReference type="PROSITE" id="PS50885">
    <property type="entry name" value="HAMP"/>
    <property type="match status" value="1"/>
</dbReference>
<evidence type="ECO:0000256" key="5">
    <source>
        <dbReference type="ARBA" id="ARBA00022519"/>
    </source>
</evidence>
<keyword evidence="14 15" id="KW-0472">Membrane</keyword>
<evidence type="ECO:0000256" key="1">
    <source>
        <dbReference type="ARBA" id="ARBA00000085"/>
    </source>
</evidence>
<dbReference type="SMART" id="SM00388">
    <property type="entry name" value="HisKA"/>
    <property type="match status" value="1"/>
</dbReference>
<organism evidence="18 19">
    <name type="scientific">Vibrio tritonius</name>
    <dbReference type="NCBI Taxonomy" id="1435069"/>
    <lineage>
        <taxon>Bacteria</taxon>
        <taxon>Pseudomonadati</taxon>
        <taxon>Pseudomonadota</taxon>
        <taxon>Gammaproteobacteria</taxon>
        <taxon>Vibrionales</taxon>
        <taxon>Vibrionaceae</taxon>
        <taxon>Vibrio</taxon>
    </lineage>
</organism>
<feature type="domain" description="Histidine kinase" evidence="16">
    <location>
        <begin position="291"/>
        <end position="493"/>
    </location>
</feature>
<dbReference type="InterPro" id="IPR003660">
    <property type="entry name" value="HAMP_dom"/>
</dbReference>
<dbReference type="InterPro" id="IPR004358">
    <property type="entry name" value="Sig_transdc_His_kin-like_C"/>
</dbReference>
<dbReference type="InterPro" id="IPR050980">
    <property type="entry name" value="2C_sensor_his_kinase"/>
</dbReference>
<keyword evidence="12 15" id="KW-1133">Transmembrane helix</keyword>
<evidence type="ECO:0000256" key="14">
    <source>
        <dbReference type="ARBA" id="ARBA00023136"/>
    </source>
</evidence>
<dbReference type="Pfam" id="PF00512">
    <property type="entry name" value="HisKA"/>
    <property type="match status" value="1"/>
</dbReference>
<evidence type="ECO:0000256" key="2">
    <source>
        <dbReference type="ARBA" id="ARBA00004429"/>
    </source>
</evidence>
<evidence type="ECO:0000256" key="10">
    <source>
        <dbReference type="ARBA" id="ARBA00022777"/>
    </source>
</evidence>
<dbReference type="RefSeq" id="WP_225250919.1">
    <property type="nucleotide sequence ID" value="NZ_JAIWIU010000091.1"/>
</dbReference>
<dbReference type="PANTHER" id="PTHR44936">
    <property type="entry name" value="SENSOR PROTEIN CREC"/>
    <property type="match status" value="1"/>
</dbReference>
<evidence type="ECO:0000313" key="19">
    <source>
        <dbReference type="Proteomes" id="UP001199044"/>
    </source>
</evidence>
<keyword evidence="6" id="KW-0597">Phosphoprotein</keyword>
<evidence type="ECO:0000256" key="12">
    <source>
        <dbReference type="ARBA" id="ARBA00022989"/>
    </source>
</evidence>
<dbReference type="Proteomes" id="UP001199044">
    <property type="component" value="Unassembled WGS sequence"/>
</dbReference>
<dbReference type="SUPFAM" id="SSF47384">
    <property type="entry name" value="Homodimeric domain of signal transducing histidine kinase"/>
    <property type="match status" value="1"/>
</dbReference>
<evidence type="ECO:0000256" key="13">
    <source>
        <dbReference type="ARBA" id="ARBA00023012"/>
    </source>
</evidence>
<evidence type="ECO:0000313" key="18">
    <source>
        <dbReference type="EMBL" id="MCA2017111.1"/>
    </source>
</evidence>
<dbReference type="CDD" id="cd00082">
    <property type="entry name" value="HisKA"/>
    <property type="match status" value="1"/>
</dbReference>
<accession>A0ABS7YN46</accession>